<reference evidence="1" key="1">
    <citation type="submission" date="2022-07" db="EMBL/GenBank/DDBJ databases">
        <title>Genome Sequence of Lecanicillium saksenae.</title>
        <authorList>
            <person name="Buettner E."/>
        </authorList>
    </citation>
    <scope>NUCLEOTIDE SEQUENCE</scope>
    <source>
        <strain evidence="1">VT-O1</strain>
    </source>
</reference>
<gene>
    <name evidence="1" type="ORF">NLG97_g10428</name>
</gene>
<accession>A0ACC1QGE0</accession>
<keyword evidence="2" id="KW-1185">Reference proteome</keyword>
<comment type="caution">
    <text evidence="1">The sequence shown here is derived from an EMBL/GenBank/DDBJ whole genome shotgun (WGS) entry which is preliminary data.</text>
</comment>
<evidence type="ECO:0000313" key="1">
    <source>
        <dbReference type="EMBL" id="KAJ3473239.1"/>
    </source>
</evidence>
<dbReference type="Proteomes" id="UP001148737">
    <property type="component" value="Unassembled WGS sequence"/>
</dbReference>
<name>A0ACC1QGE0_9HYPO</name>
<dbReference type="EMBL" id="JANAKD010002602">
    <property type="protein sequence ID" value="KAJ3473239.1"/>
    <property type="molecule type" value="Genomic_DNA"/>
</dbReference>
<organism evidence="1 2">
    <name type="scientific">Lecanicillium saksenae</name>
    <dbReference type="NCBI Taxonomy" id="468837"/>
    <lineage>
        <taxon>Eukaryota</taxon>
        <taxon>Fungi</taxon>
        <taxon>Dikarya</taxon>
        <taxon>Ascomycota</taxon>
        <taxon>Pezizomycotina</taxon>
        <taxon>Sordariomycetes</taxon>
        <taxon>Hypocreomycetidae</taxon>
        <taxon>Hypocreales</taxon>
        <taxon>Cordycipitaceae</taxon>
        <taxon>Lecanicillium</taxon>
    </lineage>
</organism>
<proteinExistence type="predicted"/>
<sequence length="170" mass="17720">MEVPGNAVSHYDYTMSFKNNLSTDQKCCCWNKIAKDGTISGFWLQNVAMKFDLPANGNAYVAFEANSQVGCACNPGSIPTTSFGQVAGTWVEADFENESNQKCSGADASALVSANNGLNISPLKVCGQGICSTIYQGGAGDNAYVKGTDDLDGIGINAPKGKLALDITVG</sequence>
<evidence type="ECO:0000313" key="2">
    <source>
        <dbReference type="Proteomes" id="UP001148737"/>
    </source>
</evidence>
<protein>
    <submittedName>
        <fullName evidence="1">Uncharacterized protein</fullName>
    </submittedName>
</protein>